<proteinExistence type="predicted"/>
<evidence type="ECO:0000313" key="2">
    <source>
        <dbReference type="Proteomes" id="UP000287651"/>
    </source>
</evidence>
<comment type="caution">
    <text evidence="1">The sequence shown here is derived from an EMBL/GenBank/DDBJ whole genome shotgun (WGS) entry which is preliminary data.</text>
</comment>
<dbReference type="AlphaFoldDB" id="A0A427AXC1"/>
<gene>
    <name evidence="1" type="ORF">B296_00007740</name>
</gene>
<accession>A0A427AXC1</accession>
<reference evidence="1 2" key="1">
    <citation type="journal article" date="2014" name="Agronomy (Basel)">
        <title>A Draft Genome Sequence for Ensete ventricosum, the Drought-Tolerant Tree Against Hunger.</title>
        <authorList>
            <person name="Harrison J."/>
            <person name="Moore K.A."/>
            <person name="Paszkiewicz K."/>
            <person name="Jones T."/>
            <person name="Grant M."/>
            <person name="Ambacheew D."/>
            <person name="Muzemil S."/>
            <person name="Studholme D.J."/>
        </authorList>
    </citation>
    <scope>NUCLEOTIDE SEQUENCE [LARGE SCALE GENOMIC DNA]</scope>
</reference>
<sequence length="118" mass="13064">MAVGFGCWLAVASAGLRRRRRGVSGRDLEPWIPSDPQIRETSAGWFFSTAPSRSSPTLVKLFHSLEQTSAGAVALTDIVFWGLLVPFLSVEHFKLDLVRALYLYNISKKNLLPGLVSF</sequence>
<evidence type="ECO:0000313" key="1">
    <source>
        <dbReference type="EMBL" id="RRT80908.1"/>
    </source>
</evidence>
<protein>
    <submittedName>
        <fullName evidence="1">Uncharacterized protein</fullName>
    </submittedName>
</protein>
<dbReference type="Proteomes" id="UP000287651">
    <property type="component" value="Unassembled WGS sequence"/>
</dbReference>
<name>A0A427AXC1_ENSVE</name>
<dbReference type="EMBL" id="AMZH03001034">
    <property type="protein sequence ID" value="RRT80908.1"/>
    <property type="molecule type" value="Genomic_DNA"/>
</dbReference>
<organism evidence="1 2">
    <name type="scientific">Ensete ventricosum</name>
    <name type="common">Abyssinian banana</name>
    <name type="synonym">Musa ensete</name>
    <dbReference type="NCBI Taxonomy" id="4639"/>
    <lineage>
        <taxon>Eukaryota</taxon>
        <taxon>Viridiplantae</taxon>
        <taxon>Streptophyta</taxon>
        <taxon>Embryophyta</taxon>
        <taxon>Tracheophyta</taxon>
        <taxon>Spermatophyta</taxon>
        <taxon>Magnoliopsida</taxon>
        <taxon>Liliopsida</taxon>
        <taxon>Zingiberales</taxon>
        <taxon>Musaceae</taxon>
        <taxon>Ensete</taxon>
    </lineage>
</organism>